<dbReference type="GO" id="GO:0035252">
    <property type="term" value="F:UDP-xylosyltransferase activity"/>
    <property type="evidence" value="ECO:0007669"/>
    <property type="project" value="TreeGrafter"/>
</dbReference>
<evidence type="ECO:0000256" key="4">
    <source>
        <dbReference type="ARBA" id="ARBA00022968"/>
    </source>
</evidence>
<keyword evidence="2" id="KW-0328">Glycosyltransferase</keyword>
<gene>
    <name evidence="6" type="ORF">SARC_08069</name>
</gene>
<dbReference type="Proteomes" id="UP000054560">
    <property type="component" value="Unassembled WGS sequence"/>
</dbReference>
<name>A0A0L0FRU4_9EUKA</name>
<dbReference type="PANTHER" id="PTHR46012:SF2">
    <property type="entry name" value="IP22168P"/>
    <property type="match status" value="1"/>
</dbReference>
<dbReference type="GeneID" id="25908573"/>
<evidence type="ECO:0000256" key="3">
    <source>
        <dbReference type="ARBA" id="ARBA00022679"/>
    </source>
</evidence>
<keyword evidence="5" id="KW-0812">Transmembrane</keyword>
<organism evidence="6 7">
    <name type="scientific">Sphaeroforma arctica JP610</name>
    <dbReference type="NCBI Taxonomy" id="667725"/>
    <lineage>
        <taxon>Eukaryota</taxon>
        <taxon>Ichthyosporea</taxon>
        <taxon>Ichthyophonida</taxon>
        <taxon>Sphaeroforma</taxon>
    </lineage>
</organism>
<feature type="transmembrane region" description="Helical" evidence="5">
    <location>
        <begin position="82"/>
        <end position="103"/>
    </location>
</feature>
<dbReference type="EMBL" id="KQ242286">
    <property type="protein sequence ID" value="KNC79542.1"/>
    <property type="molecule type" value="Genomic_DNA"/>
</dbReference>
<accession>A0A0L0FRU4</accession>
<keyword evidence="7" id="KW-1185">Reference proteome</keyword>
<dbReference type="OrthoDB" id="6238971at2759"/>
<evidence type="ECO:0000313" key="7">
    <source>
        <dbReference type="Proteomes" id="UP000054560"/>
    </source>
</evidence>
<dbReference type="GO" id="GO:0016266">
    <property type="term" value="P:protein O-linked glycosylation via N-acetyl-galactosamine"/>
    <property type="evidence" value="ECO:0007669"/>
    <property type="project" value="TreeGrafter"/>
</dbReference>
<keyword evidence="5" id="KW-1133">Transmembrane helix</keyword>
<evidence type="ECO:0000313" key="6">
    <source>
        <dbReference type="EMBL" id="KNC79542.1"/>
    </source>
</evidence>
<dbReference type="SUPFAM" id="SSF53448">
    <property type="entry name" value="Nucleotide-diphospho-sugar transferases"/>
    <property type="match status" value="1"/>
</dbReference>
<keyword evidence="3" id="KW-0808">Transferase</keyword>
<reference evidence="6 7" key="1">
    <citation type="submission" date="2011-02" db="EMBL/GenBank/DDBJ databases">
        <title>The Genome Sequence of Sphaeroforma arctica JP610.</title>
        <authorList>
            <consortium name="The Broad Institute Genome Sequencing Platform"/>
            <person name="Russ C."/>
            <person name="Cuomo C."/>
            <person name="Young S.K."/>
            <person name="Zeng Q."/>
            <person name="Gargeya S."/>
            <person name="Alvarado L."/>
            <person name="Berlin A."/>
            <person name="Chapman S.B."/>
            <person name="Chen Z."/>
            <person name="Freedman E."/>
            <person name="Gellesch M."/>
            <person name="Goldberg J."/>
            <person name="Griggs A."/>
            <person name="Gujja S."/>
            <person name="Heilman E."/>
            <person name="Heiman D."/>
            <person name="Howarth C."/>
            <person name="Mehta T."/>
            <person name="Neiman D."/>
            <person name="Pearson M."/>
            <person name="Roberts A."/>
            <person name="Saif S."/>
            <person name="Shea T."/>
            <person name="Shenoy N."/>
            <person name="Sisk P."/>
            <person name="Stolte C."/>
            <person name="Sykes S."/>
            <person name="White J."/>
            <person name="Yandava C."/>
            <person name="Burger G."/>
            <person name="Gray M.W."/>
            <person name="Holland P.W.H."/>
            <person name="King N."/>
            <person name="Lang F.B.F."/>
            <person name="Roger A.J."/>
            <person name="Ruiz-Trillo I."/>
            <person name="Haas B."/>
            <person name="Nusbaum C."/>
            <person name="Birren B."/>
        </authorList>
    </citation>
    <scope>NUCLEOTIDE SEQUENCE [LARGE SCALE GENOMIC DNA]</scope>
    <source>
        <strain evidence="6 7">JP610</strain>
    </source>
</reference>
<keyword evidence="4" id="KW-0735">Signal-anchor</keyword>
<dbReference type="GO" id="GO:0016020">
    <property type="term" value="C:membrane"/>
    <property type="evidence" value="ECO:0007669"/>
    <property type="project" value="UniProtKB-SubCell"/>
</dbReference>
<sequence>MTTTHPLLHVHIHYNGQNGQILSHFLEQSHKFVKKELTYTLYEVEVDPYWSSVFKQCATQRIFLPSQMPDVKRVIYFDTDMLVLRDVAHICTVVLCGVVGIWYETSGAFCSKSVAMVTGILFWLTNVLEYE</sequence>
<dbReference type="InterPro" id="IPR051993">
    <property type="entry name" value="Glycosyltransferase_8"/>
</dbReference>
<comment type="subcellular location">
    <subcellularLocation>
        <location evidence="1">Membrane</location>
        <topology evidence="1">Single-pass type II membrane protein</topology>
    </subcellularLocation>
</comment>
<dbReference type="InterPro" id="IPR029044">
    <property type="entry name" value="Nucleotide-diphossugar_trans"/>
</dbReference>
<dbReference type="PANTHER" id="PTHR46012">
    <property type="entry name" value="IP22168P"/>
    <property type="match status" value="1"/>
</dbReference>
<feature type="transmembrane region" description="Helical" evidence="5">
    <location>
        <begin position="109"/>
        <end position="128"/>
    </location>
</feature>
<dbReference type="AlphaFoldDB" id="A0A0L0FRU4"/>
<keyword evidence="5" id="KW-0472">Membrane</keyword>
<dbReference type="RefSeq" id="XP_014153444.1">
    <property type="nucleotide sequence ID" value="XM_014297969.1"/>
</dbReference>
<evidence type="ECO:0000256" key="1">
    <source>
        <dbReference type="ARBA" id="ARBA00004606"/>
    </source>
</evidence>
<evidence type="ECO:0000256" key="2">
    <source>
        <dbReference type="ARBA" id="ARBA00022676"/>
    </source>
</evidence>
<protein>
    <submittedName>
        <fullName evidence="6">Uncharacterized protein</fullName>
    </submittedName>
</protein>
<dbReference type="Gene3D" id="3.90.550.10">
    <property type="entry name" value="Spore Coat Polysaccharide Biosynthesis Protein SpsA, Chain A"/>
    <property type="match status" value="1"/>
</dbReference>
<evidence type="ECO:0000256" key="5">
    <source>
        <dbReference type="SAM" id="Phobius"/>
    </source>
</evidence>
<proteinExistence type="predicted"/>